<evidence type="ECO:0000256" key="4">
    <source>
        <dbReference type="ARBA" id="ARBA00022824"/>
    </source>
</evidence>
<keyword evidence="3 7" id="KW-0812">Transmembrane</keyword>
<keyword evidence="6 7" id="KW-0472">Membrane</keyword>
<evidence type="ECO:0000313" key="9">
    <source>
        <dbReference type="Proteomes" id="UP000279271"/>
    </source>
</evidence>
<evidence type="ECO:0000256" key="6">
    <source>
        <dbReference type="ARBA" id="ARBA00023136"/>
    </source>
</evidence>
<organism evidence="8 9">
    <name type="scientific">Auxenochlorella protothecoides</name>
    <name type="common">Green microalga</name>
    <name type="synonym">Chlorella protothecoides</name>
    <dbReference type="NCBI Taxonomy" id="3075"/>
    <lineage>
        <taxon>Eukaryota</taxon>
        <taxon>Viridiplantae</taxon>
        <taxon>Chlorophyta</taxon>
        <taxon>core chlorophytes</taxon>
        <taxon>Trebouxiophyceae</taxon>
        <taxon>Chlorellales</taxon>
        <taxon>Chlorellaceae</taxon>
        <taxon>Auxenochlorella</taxon>
    </lineage>
</organism>
<evidence type="ECO:0000256" key="5">
    <source>
        <dbReference type="ARBA" id="ARBA00022989"/>
    </source>
</evidence>
<dbReference type="EMBL" id="QOKY01000154">
    <property type="protein sequence ID" value="RMZ56158.1"/>
    <property type="molecule type" value="Genomic_DNA"/>
</dbReference>
<feature type="transmembrane region" description="Helical" evidence="7">
    <location>
        <begin position="12"/>
        <end position="39"/>
    </location>
</feature>
<evidence type="ECO:0008006" key="10">
    <source>
        <dbReference type="Google" id="ProtNLM"/>
    </source>
</evidence>
<evidence type="ECO:0000256" key="3">
    <source>
        <dbReference type="ARBA" id="ARBA00022692"/>
    </source>
</evidence>
<reference evidence="9" key="1">
    <citation type="journal article" date="2018" name="Algal Res.">
        <title>Characterization of plant carbon substrate utilization by Auxenochlorella protothecoides.</title>
        <authorList>
            <person name="Vogler B.W."/>
            <person name="Starkenburg S.R."/>
            <person name="Sudasinghe N."/>
            <person name="Schambach J.Y."/>
            <person name="Rollin J.A."/>
            <person name="Pattathil S."/>
            <person name="Barry A.N."/>
        </authorList>
    </citation>
    <scope>NUCLEOTIDE SEQUENCE [LARGE SCALE GENOMIC DNA]</scope>
    <source>
        <strain evidence="9">UTEX 25</strain>
    </source>
</reference>
<evidence type="ECO:0000256" key="1">
    <source>
        <dbReference type="ARBA" id="ARBA00004477"/>
    </source>
</evidence>
<name>A0A3M7L077_AUXPR</name>
<dbReference type="Proteomes" id="UP000279271">
    <property type="component" value="Unassembled WGS sequence"/>
</dbReference>
<protein>
    <recommendedName>
        <fullName evidence="10">ER membrane protein complex subunit 6</fullName>
    </recommendedName>
</protein>
<sequence length="97" mass="10633">DDVLDVMLYLRCLSALIAGITVGCLGLEGLYIFLGFVGFNYTSMRLWMQYQGIESEDFAAPDGSDSANGPVWFEGFAQSLTLFVLSWVISYSVIGSL</sequence>
<evidence type="ECO:0000313" key="8">
    <source>
        <dbReference type="EMBL" id="RMZ56158.1"/>
    </source>
</evidence>
<gene>
    <name evidence="8" type="ORF">APUTEX25_004582</name>
</gene>
<feature type="non-terminal residue" evidence="8">
    <location>
        <position position="1"/>
    </location>
</feature>
<evidence type="ECO:0000256" key="2">
    <source>
        <dbReference type="ARBA" id="ARBA00009436"/>
    </source>
</evidence>
<comment type="caution">
    <text evidence="8">The sequence shown here is derived from an EMBL/GenBank/DDBJ whole genome shotgun (WGS) entry which is preliminary data.</text>
</comment>
<dbReference type="GO" id="GO:0005789">
    <property type="term" value="C:endoplasmic reticulum membrane"/>
    <property type="evidence" value="ECO:0007669"/>
    <property type="project" value="UniProtKB-SubCell"/>
</dbReference>
<evidence type="ECO:0000256" key="7">
    <source>
        <dbReference type="SAM" id="Phobius"/>
    </source>
</evidence>
<comment type="subcellular location">
    <subcellularLocation>
        <location evidence="1">Endoplasmic reticulum membrane</location>
        <topology evidence="1">Multi-pass membrane protein</topology>
    </subcellularLocation>
</comment>
<accession>A0A3M7L077</accession>
<dbReference type="AlphaFoldDB" id="A0A3M7L077"/>
<comment type="similarity">
    <text evidence="2">Belongs to the EMC6 family.</text>
</comment>
<keyword evidence="5 7" id="KW-1133">Transmembrane helix</keyword>
<dbReference type="InterPro" id="IPR029008">
    <property type="entry name" value="EMC6-like"/>
</dbReference>
<proteinExistence type="inferred from homology"/>
<dbReference type="Pfam" id="PF07019">
    <property type="entry name" value="EMC6"/>
    <property type="match status" value="1"/>
</dbReference>
<keyword evidence="4" id="KW-0256">Endoplasmic reticulum</keyword>